<protein>
    <submittedName>
        <fullName evidence="1">Uncharacterized protein</fullName>
    </submittedName>
</protein>
<evidence type="ECO:0000313" key="1">
    <source>
        <dbReference type="EMBL" id="KII68302.1"/>
    </source>
</evidence>
<evidence type="ECO:0000313" key="2">
    <source>
        <dbReference type="Proteomes" id="UP000031668"/>
    </source>
</evidence>
<gene>
    <name evidence="1" type="ORF">RF11_06744</name>
</gene>
<organism evidence="1 2">
    <name type="scientific">Thelohanellus kitauei</name>
    <name type="common">Myxosporean</name>
    <dbReference type="NCBI Taxonomy" id="669202"/>
    <lineage>
        <taxon>Eukaryota</taxon>
        <taxon>Metazoa</taxon>
        <taxon>Cnidaria</taxon>
        <taxon>Myxozoa</taxon>
        <taxon>Myxosporea</taxon>
        <taxon>Bivalvulida</taxon>
        <taxon>Platysporina</taxon>
        <taxon>Myxobolidae</taxon>
        <taxon>Thelohanellus</taxon>
    </lineage>
</organism>
<dbReference type="AlphaFoldDB" id="A0A0C2N322"/>
<comment type="caution">
    <text evidence="1">The sequence shown here is derived from an EMBL/GenBank/DDBJ whole genome shotgun (WGS) entry which is preliminary data.</text>
</comment>
<reference evidence="1 2" key="1">
    <citation type="journal article" date="2014" name="Genome Biol. Evol.">
        <title>The genome of the myxosporean Thelohanellus kitauei shows adaptations to nutrient acquisition within its fish host.</title>
        <authorList>
            <person name="Yang Y."/>
            <person name="Xiong J."/>
            <person name="Zhou Z."/>
            <person name="Huo F."/>
            <person name="Miao W."/>
            <person name="Ran C."/>
            <person name="Liu Y."/>
            <person name="Zhang J."/>
            <person name="Feng J."/>
            <person name="Wang M."/>
            <person name="Wang M."/>
            <person name="Wang L."/>
            <person name="Yao B."/>
        </authorList>
    </citation>
    <scope>NUCLEOTIDE SEQUENCE [LARGE SCALE GENOMIC DNA]</scope>
    <source>
        <strain evidence="1">Wuqing</strain>
    </source>
</reference>
<dbReference type="EMBL" id="JWZT01002870">
    <property type="protein sequence ID" value="KII68302.1"/>
    <property type="molecule type" value="Genomic_DNA"/>
</dbReference>
<proteinExistence type="predicted"/>
<keyword evidence="2" id="KW-1185">Reference proteome</keyword>
<sequence>MDSGQGCGLVYILFDMERKYTIPCQSGELDHYPLQLCKFPSLIPLSFTKIIDDFKVDDCMAIVCKNRCYIQTYYTKTFMGWVFIISPLEFDPTYEDRKIYEKNELSEFNRKFLCKQNFSKMSGNILRLNFAKRT</sequence>
<accession>A0A0C2N322</accession>
<dbReference type="Proteomes" id="UP000031668">
    <property type="component" value="Unassembled WGS sequence"/>
</dbReference>
<name>A0A0C2N322_THEKT</name>